<name>A0A9P1FF17_9DINO</name>
<protein>
    <submittedName>
        <fullName evidence="2">Uncharacterized protein</fullName>
    </submittedName>
</protein>
<dbReference type="EMBL" id="CAMXCT010000091">
    <property type="protein sequence ID" value="CAI3973671.1"/>
    <property type="molecule type" value="Genomic_DNA"/>
</dbReference>
<feature type="compositionally biased region" description="Basic and acidic residues" evidence="1">
    <location>
        <begin position="207"/>
        <end position="218"/>
    </location>
</feature>
<feature type="region of interest" description="Disordered" evidence="1">
    <location>
        <begin position="302"/>
        <end position="360"/>
    </location>
</feature>
<feature type="compositionally biased region" description="Basic and acidic residues" evidence="1">
    <location>
        <begin position="426"/>
        <end position="437"/>
    </location>
</feature>
<reference evidence="2" key="1">
    <citation type="submission" date="2022-10" db="EMBL/GenBank/DDBJ databases">
        <authorList>
            <person name="Chen Y."/>
            <person name="Dougan E. K."/>
            <person name="Chan C."/>
            <person name="Rhodes N."/>
            <person name="Thang M."/>
        </authorList>
    </citation>
    <scope>NUCLEOTIDE SEQUENCE</scope>
</reference>
<accession>A0A9P1FF17</accession>
<dbReference type="EMBL" id="CAMXCT030000091">
    <property type="protein sequence ID" value="CAL4760983.1"/>
    <property type="molecule type" value="Genomic_DNA"/>
</dbReference>
<dbReference type="InterPro" id="IPR001611">
    <property type="entry name" value="Leu-rich_rpt"/>
</dbReference>
<dbReference type="OrthoDB" id="417225at2759"/>
<dbReference type="Pfam" id="PF13516">
    <property type="entry name" value="LRR_6"/>
    <property type="match status" value="2"/>
</dbReference>
<dbReference type="Proteomes" id="UP001152797">
    <property type="component" value="Unassembled WGS sequence"/>
</dbReference>
<dbReference type="InterPro" id="IPR032675">
    <property type="entry name" value="LRR_dom_sf"/>
</dbReference>
<evidence type="ECO:0000313" key="3">
    <source>
        <dbReference type="EMBL" id="CAL1127046.1"/>
    </source>
</evidence>
<keyword evidence="4" id="KW-1185">Reference proteome</keyword>
<dbReference type="Gene3D" id="3.80.10.10">
    <property type="entry name" value="Ribonuclease Inhibitor"/>
    <property type="match status" value="1"/>
</dbReference>
<dbReference type="SMART" id="SM00368">
    <property type="entry name" value="LRR_RI"/>
    <property type="match status" value="2"/>
</dbReference>
<reference evidence="3" key="2">
    <citation type="submission" date="2024-04" db="EMBL/GenBank/DDBJ databases">
        <authorList>
            <person name="Chen Y."/>
            <person name="Shah S."/>
            <person name="Dougan E. K."/>
            <person name="Thang M."/>
            <person name="Chan C."/>
        </authorList>
    </citation>
    <scope>NUCLEOTIDE SEQUENCE [LARGE SCALE GENOMIC DNA]</scope>
</reference>
<dbReference type="AlphaFoldDB" id="A0A9P1FF17"/>
<gene>
    <name evidence="2" type="ORF">C1SCF055_LOCUS2151</name>
</gene>
<dbReference type="EMBL" id="CAMXCT020000091">
    <property type="protein sequence ID" value="CAL1127046.1"/>
    <property type="molecule type" value="Genomic_DNA"/>
</dbReference>
<evidence type="ECO:0000313" key="4">
    <source>
        <dbReference type="Proteomes" id="UP001152797"/>
    </source>
</evidence>
<sequence length="437" mass="48901">MVRHEPLVSLDSWRGVLRCQHHLQDDRVTDLELYRKDYQSCETVDLAENKFTHVALRYILPYCLQFSGLEVLKLYKNDIGDAGADLLADFCERSPALRELHLSHNRIKAHGAVVIIHAAERSRKAACTPLWLRLERNAVEHASDIADALQQRLSVCLRCDRRVCNRGFCIHHCKVHLPFFLLQFDMPGGALNEVHTKQEPDSWLEQIPKRPRLEKSDTPETGISESESSDWIPPPPPLPGTSSPDLDSTKVRLFNRHIGHLSLGQGIQDALLPQQLQPLPPPALRPPRPTSAAGAAFAANTVRNVLSNPGRRSNRKQPEEKAEFPPKPAPAAPEAESPRVKPSCAVPGHRTAGPDPEASPKLAVNLVSRQVVQSRKTGAHEQASVAMKAKVDELKAWQHYLEARERFMSLCEEIPTPCSDEEETKEGEGREVHWQST</sequence>
<dbReference type="SUPFAM" id="SSF52047">
    <property type="entry name" value="RNI-like"/>
    <property type="match status" value="1"/>
</dbReference>
<feature type="region of interest" description="Disordered" evidence="1">
    <location>
        <begin position="193"/>
        <end position="248"/>
    </location>
</feature>
<feature type="region of interest" description="Disordered" evidence="1">
    <location>
        <begin position="417"/>
        <end position="437"/>
    </location>
</feature>
<comment type="caution">
    <text evidence="2">The sequence shown here is derived from an EMBL/GenBank/DDBJ whole genome shotgun (WGS) entry which is preliminary data.</text>
</comment>
<evidence type="ECO:0000256" key="1">
    <source>
        <dbReference type="SAM" id="MobiDB-lite"/>
    </source>
</evidence>
<organism evidence="2">
    <name type="scientific">Cladocopium goreaui</name>
    <dbReference type="NCBI Taxonomy" id="2562237"/>
    <lineage>
        <taxon>Eukaryota</taxon>
        <taxon>Sar</taxon>
        <taxon>Alveolata</taxon>
        <taxon>Dinophyceae</taxon>
        <taxon>Suessiales</taxon>
        <taxon>Symbiodiniaceae</taxon>
        <taxon>Cladocopium</taxon>
    </lineage>
</organism>
<proteinExistence type="predicted"/>
<feature type="compositionally biased region" description="Polar residues" evidence="1">
    <location>
        <begin position="302"/>
        <end position="311"/>
    </location>
</feature>
<evidence type="ECO:0000313" key="2">
    <source>
        <dbReference type="EMBL" id="CAI3973671.1"/>
    </source>
</evidence>